<evidence type="ECO:0000313" key="3">
    <source>
        <dbReference type="Proteomes" id="UP000032352"/>
    </source>
</evidence>
<dbReference type="RefSeq" id="WP_044840373.1">
    <property type="nucleotide sequence ID" value="NZ_CP059733.1"/>
</dbReference>
<keyword evidence="1" id="KW-0732">Signal</keyword>
<protein>
    <submittedName>
        <fullName evidence="2">Uncharacterized protein</fullName>
    </submittedName>
</protein>
<gene>
    <name evidence="2" type="ORF">SG34_004560</name>
</gene>
<sequence length="329" mass="35973">MTKKNKKIVSSAAIGLLALSTDIADASDNEIPIRLYGEPNSLADNKSGKVIFTKQKLKLSLTKLNLEDKAALELSALGAMWKDILTNEELQYLFINSPYEMLKDYGLSSDFVAANQQNIDLLKVLLSPEVQTYVRAGDHKNLLIELTNLGVINDSNYESLKNQFKSMIRGNDKLAEKISSSSGALNAEQYLSENPGLQFVLNVAVIVNVAIELNVAVHVNLVVGAAIAVYCAIAEDTLDKIASLDIDLQKEKDITLAVTQSSEKLHMIERERIAVKQMTSFIDAAIELGLLNVTGEERIKLIDSLVQKTFNNEGIGVQIDMPAPPPGCN</sequence>
<dbReference type="AlphaFoldDB" id="A0AAF0C8A3"/>
<dbReference type="EMBL" id="CP059733">
    <property type="protein sequence ID" value="WDE06207.1"/>
    <property type="molecule type" value="Genomic_DNA"/>
</dbReference>
<accession>A0AAF0C8A3</accession>
<proteinExistence type="predicted"/>
<name>A0AAF0C8A3_9GAMM</name>
<feature type="chain" id="PRO_5041945515" evidence="1">
    <location>
        <begin position="27"/>
        <end position="329"/>
    </location>
</feature>
<evidence type="ECO:0000256" key="1">
    <source>
        <dbReference type="SAM" id="SignalP"/>
    </source>
</evidence>
<dbReference type="KEGG" id="tvd:SG34_004560"/>
<keyword evidence="3" id="KW-1185">Reference proteome</keyword>
<reference evidence="2 3" key="1">
    <citation type="journal article" date="2015" name="Genome Announc.">
        <title>Draft Genome Sequences of Marine Isolates of Thalassomonas viridans and Thalassomonas actiniarum.</title>
        <authorList>
            <person name="Olonade I."/>
            <person name="van Zyl L.J."/>
            <person name="Trindade M."/>
        </authorList>
    </citation>
    <scope>NUCLEOTIDE SEQUENCE [LARGE SCALE GENOMIC DNA]</scope>
    <source>
        <strain evidence="2 3">XOM25</strain>
    </source>
</reference>
<dbReference type="Proteomes" id="UP000032352">
    <property type="component" value="Chromosome"/>
</dbReference>
<evidence type="ECO:0000313" key="2">
    <source>
        <dbReference type="EMBL" id="WDE06207.1"/>
    </source>
</evidence>
<organism evidence="2 3">
    <name type="scientific">Thalassomonas viridans</name>
    <dbReference type="NCBI Taxonomy" id="137584"/>
    <lineage>
        <taxon>Bacteria</taxon>
        <taxon>Pseudomonadati</taxon>
        <taxon>Pseudomonadota</taxon>
        <taxon>Gammaproteobacteria</taxon>
        <taxon>Alteromonadales</taxon>
        <taxon>Colwelliaceae</taxon>
        <taxon>Thalassomonas</taxon>
    </lineage>
</organism>
<feature type="signal peptide" evidence="1">
    <location>
        <begin position="1"/>
        <end position="26"/>
    </location>
</feature>
<reference evidence="2 3" key="2">
    <citation type="journal article" date="2022" name="Mar. Drugs">
        <title>Bioassay-Guided Fractionation Leads to the Detection of Cholic Acid Generated by the Rare Thalassomonas sp.</title>
        <authorList>
            <person name="Pheiffer F."/>
            <person name="Schneider Y.K."/>
            <person name="Hansen E.H."/>
            <person name="Andersen J.H."/>
            <person name="Isaksson J."/>
            <person name="Busche T."/>
            <person name="R C."/>
            <person name="Kalinowski J."/>
            <person name="Zyl L.V."/>
            <person name="Trindade M."/>
        </authorList>
    </citation>
    <scope>NUCLEOTIDE SEQUENCE [LARGE SCALE GENOMIC DNA]</scope>
    <source>
        <strain evidence="2 3">XOM25</strain>
    </source>
</reference>